<dbReference type="InterPro" id="IPR046342">
    <property type="entry name" value="CBS_dom_sf"/>
</dbReference>
<feature type="domain" description="CBS" evidence="4">
    <location>
        <begin position="93"/>
        <end position="150"/>
    </location>
</feature>
<dbReference type="PROSITE" id="PS50914">
    <property type="entry name" value="BON"/>
    <property type="match status" value="1"/>
</dbReference>
<dbReference type="PROSITE" id="PS51371">
    <property type="entry name" value="CBS"/>
    <property type="match status" value="2"/>
</dbReference>
<evidence type="ECO:0000256" key="1">
    <source>
        <dbReference type="ARBA" id="ARBA00023122"/>
    </source>
</evidence>
<dbReference type="InterPro" id="IPR007055">
    <property type="entry name" value="BON_dom"/>
</dbReference>
<dbReference type="Pfam" id="PF00571">
    <property type="entry name" value="CBS"/>
    <property type="match status" value="2"/>
</dbReference>
<dbReference type="InterPro" id="IPR051257">
    <property type="entry name" value="Diverse_CBS-Domain"/>
</dbReference>
<dbReference type="InterPro" id="IPR017080">
    <property type="entry name" value="UCP036990_CBS_BON"/>
</dbReference>
<name>A0AAE4AUU7_9ACTN</name>
<accession>A0AAE4AUU7</accession>
<dbReference type="AlphaFoldDB" id="A0AAE4AUU7"/>
<dbReference type="PANTHER" id="PTHR43080:SF29">
    <property type="entry name" value="OS02G0818000 PROTEIN"/>
    <property type="match status" value="1"/>
</dbReference>
<dbReference type="Gene3D" id="3.10.580.10">
    <property type="entry name" value="CBS-domain"/>
    <property type="match status" value="1"/>
</dbReference>
<evidence type="ECO:0000313" key="5">
    <source>
        <dbReference type="EMBL" id="MDQ0364170.1"/>
    </source>
</evidence>
<dbReference type="Proteomes" id="UP001240236">
    <property type="component" value="Unassembled WGS sequence"/>
</dbReference>
<dbReference type="PANTHER" id="PTHR43080">
    <property type="entry name" value="CBS DOMAIN-CONTAINING PROTEIN CBSX3, MITOCHONDRIAL"/>
    <property type="match status" value="1"/>
</dbReference>
<evidence type="ECO:0000256" key="2">
    <source>
        <dbReference type="PROSITE-ProRule" id="PRU00703"/>
    </source>
</evidence>
<keyword evidence="6" id="KW-1185">Reference proteome</keyword>
<feature type="domain" description="CBS" evidence="4">
    <location>
        <begin position="10"/>
        <end position="67"/>
    </location>
</feature>
<dbReference type="InterPro" id="IPR000644">
    <property type="entry name" value="CBS_dom"/>
</dbReference>
<dbReference type="Pfam" id="PF04972">
    <property type="entry name" value="BON"/>
    <property type="match status" value="1"/>
</dbReference>
<dbReference type="SUPFAM" id="SSF54631">
    <property type="entry name" value="CBS-domain pair"/>
    <property type="match status" value="1"/>
</dbReference>
<sequence>MRNWQVGDVMTEDVATVTADTPYRAIVDVLMRRRVSAVPVVDEMGRAVGVVSETDLLHKIEFAGTDEAPRLFESRRNRRARVKADAVVAADLMSTPASTALATTSITAAARRMDAGRVKRLPVVDELGRVIGIVTRSDLLKTHLRPDEAIRVDIESGILHRILLLDPGTITVTVTNGAVTLTGTTDRRSSADLAARLTRQVPGVVEVIDTLTFDFDDTAILYPAF</sequence>
<comment type="caution">
    <text evidence="5">The sequence shown here is derived from an EMBL/GenBank/DDBJ whole genome shotgun (WGS) entry which is preliminary data.</text>
</comment>
<dbReference type="EMBL" id="JAUSUZ010000001">
    <property type="protein sequence ID" value="MDQ0364170.1"/>
    <property type="molecule type" value="Genomic_DNA"/>
</dbReference>
<evidence type="ECO:0000259" key="4">
    <source>
        <dbReference type="PROSITE" id="PS51371"/>
    </source>
</evidence>
<dbReference type="Gene3D" id="3.30.1340.30">
    <property type="match status" value="1"/>
</dbReference>
<proteinExistence type="predicted"/>
<keyword evidence="1 2" id="KW-0129">CBS domain</keyword>
<dbReference type="PIRSF" id="PIRSF036990">
    <property type="entry name" value="UCP036990_CBS_BON"/>
    <property type="match status" value="1"/>
</dbReference>
<reference evidence="5 6" key="1">
    <citation type="submission" date="2023-07" db="EMBL/GenBank/DDBJ databases">
        <title>Sequencing the genomes of 1000 actinobacteria strains.</title>
        <authorList>
            <person name="Klenk H.-P."/>
        </authorList>
    </citation>
    <scope>NUCLEOTIDE SEQUENCE [LARGE SCALE GENOMIC DNA]</scope>
    <source>
        <strain evidence="5 6">DSM 44709</strain>
    </source>
</reference>
<protein>
    <submittedName>
        <fullName evidence="5">CBS domain-containing protein</fullName>
    </submittedName>
</protein>
<dbReference type="CDD" id="cd04586">
    <property type="entry name" value="CBS_pair_BON_assoc"/>
    <property type="match status" value="1"/>
</dbReference>
<gene>
    <name evidence="5" type="ORF">J2S42_000839</name>
</gene>
<dbReference type="RefSeq" id="WP_307235361.1">
    <property type="nucleotide sequence ID" value="NZ_JAUSUZ010000001.1"/>
</dbReference>
<feature type="domain" description="BON" evidence="3">
    <location>
        <begin position="146"/>
        <end position="215"/>
    </location>
</feature>
<evidence type="ECO:0000313" key="6">
    <source>
        <dbReference type="Proteomes" id="UP001240236"/>
    </source>
</evidence>
<dbReference type="SMART" id="SM00116">
    <property type="entry name" value="CBS"/>
    <property type="match status" value="2"/>
</dbReference>
<evidence type="ECO:0000259" key="3">
    <source>
        <dbReference type="PROSITE" id="PS50914"/>
    </source>
</evidence>
<organism evidence="5 6">
    <name type="scientific">Catenuloplanes indicus</name>
    <dbReference type="NCBI Taxonomy" id="137267"/>
    <lineage>
        <taxon>Bacteria</taxon>
        <taxon>Bacillati</taxon>
        <taxon>Actinomycetota</taxon>
        <taxon>Actinomycetes</taxon>
        <taxon>Micromonosporales</taxon>
        <taxon>Micromonosporaceae</taxon>
        <taxon>Catenuloplanes</taxon>
    </lineage>
</organism>